<dbReference type="PANTHER" id="PTHR11104:SF0">
    <property type="entry name" value="SPBETA PROPHAGE-DERIVED AMINOGLYCOSIDE N(3')-ACETYLTRANSFERASE-LIKE PROTEIN YOKD"/>
    <property type="match status" value="1"/>
</dbReference>
<evidence type="ECO:0000313" key="5">
    <source>
        <dbReference type="EMBL" id="KAA9005853.1"/>
    </source>
</evidence>
<evidence type="ECO:0000313" key="6">
    <source>
        <dbReference type="Proteomes" id="UP000367750"/>
    </source>
</evidence>
<dbReference type="EC" id="2.3.1.-" evidence="4"/>
<reference evidence="5 6" key="1">
    <citation type="submission" date="2019-09" db="EMBL/GenBank/DDBJ databases">
        <title>Bacillus ochoae sp. nov., Paenibacillus whitsoniae sp. nov., Paenibacillus spiritus sp. nov. Isolated from the Mars Exploration Rover during spacecraft assembly.</title>
        <authorList>
            <person name="Seuylemezian A."/>
            <person name="Vaishampayan P."/>
        </authorList>
    </citation>
    <scope>NUCLEOTIDE SEQUENCE [LARGE SCALE GENOMIC DNA]</scope>
    <source>
        <strain evidence="5 6">MER_111</strain>
    </source>
</reference>
<accession>A0A5J5GDG2</accession>
<dbReference type="Pfam" id="PF02522">
    <property type="entry name" value="Antibiotic_NAT"/>
    <property type="match status" value="1"/>
</dbReference>
<comment type="caution">
    <text evidence="5">The sequence shown here is derived from an EMBL/GenBank/DDBJ whole genome shotgun (WGS) entry which is preliminary data.</text>
</comment>
<dbReference type="RefSeq" id="WP_150457554.1">
    <property type="nucleotide sequence ID" value="NZ_VYKK01000007.1"/>
</dbReference>
<name>A0A5J5GDG2_9BACL</name>
<comment type="similarity">
    <text evidence="1 4">Belongs to the antibiotic N-acetyltransferase family.</text>
</comment>
<proteinExistence type="inferred from homology"/>
<dbReference type="GO" id="GO:0046677">
    <property type="term" value="P:response to antibiotic"/>
    <property type="evidence" value="ECO:0007669"/>
    <property type="project" value="UniProtKB-KW"/>
</dbReference>
<evidence type="ECO:0000256" key="2">
    <source>
        <dbReference type="ARBA" id="ARBA00022679"/>
    </source>
</evidence>
<keyword evidence="4" id="KW-0046">Antibiotic resistance</keyword>
<dbReference type="GO" id="GO:0046353">
    <property type="term" value="F:aminoglycoside 3-N-acetyltransferase activity"/>
    <property type="evidence" value="ECO:0007669"/>
    <property type="project" value="UniProtKB-EC"/>
</dbReference>
<sequence>MTDYASGQPILTLPDLIREFRACGLAEGQTVIAHASLSRLGFVVGGAETLIRALLTVLGPEGTLMMPSQTWKNLDPDTGVHGDLPAAWRPIIREHWPAYDPALTPAIGMGQAAEMLRTWPGAARSDHPARSFAAVGPKARHLTGGHDLRNIFGSGSPLDKLYQLGGHVLLIGVGHDKNTSLHLAETRAAYPSKRLVEESSAIMENGVRRWVTYPTLEVNDSDFTELGEAYEREQGTPIHRIGGAEVRFFEQRPFVDWAAAWMEEHRR</sequence>
<dbReference type="Proteomes" id="UP000367750">
    <property type="component" value="Unassembled WGS sequence"/>
</dbReference>
<dbReference type="InterPro" id="IPR028345">
    <property type="entry name" value="Antibiotic_NAT-like"/>
</dbReference>
<protein>
    <recommendedName>
        <fullName evidence="4">Aminoglycoside N(3)-acetyltransferase</fullName>
        <ecNumber evidence="4">2.3.1.-</ecNumber>
    </recommendedName>
</protein>
<dbReference type="EMBL" id="VYKK01000007">
    <property type="protein sequence ID" value="KAA9005853.1"/>
    <property type="molecule type" value="Genomic_DNA"/>
</dbReference>
<dbReference type="InterPro" id="IPR003679">
    <property type="entry name" value="Amioglycoside_AcTrfase"/>
</dbReference>
<organism evidence="5 6">
    <name type="scientific">Paenibacillus spiritus</name>
    <dbReference type="NCBI Taxonomy" id="2496557"/>
    <lineage>
        <taxon>Bacteria</taxon>
        <taxon>Bacillati</taxon>
        <taxon>Bacillota</taxon>
        <taxon>Bacilli</taxon>
        <taxon>Bacillales</taxon>
        <taxon>Paenibacillaceae</taxon>
        <taxon>Paenibacillus</taxon>
    </lineage>
</organism>
<evidence type="ECO:0000256" key="1">
    <source>
        <dbReference type="ARBA" id="ARBA00006383"/>
    </source>
</evidence>
<dbReference type="OrthoDB" id="7330654at2"/>
<dbReference type="PANTHER" id="PTHR11104">
    <property type="entry name" value="AMINOGLYCOSIDE N3-ACETYLTRANSFERASE"/>
    <property type="match status" value="1"/>
</dbReference>
<evidence type="ECO:0000256" key="3">
    <source>
        <dbReference type="ARBA" id="ARBA00023315"/>
    </source>
</evidence>
<dbReference type="SUPFAM" id="SSF110710">
    <property type="entry name" value="TTHA0583/YokD-like"/>
    <property type="match status" value="1"/>
</dbReference>
<keyword evidence="2 4" id="KW-0808">Transferase</keyword>
<comment type="catalytic activity">
    <reaction evidence="4">
        <text>a 2-deoxystreptamine antibiotic + acetyl-CoA = an N(3)-acetyl-2-deoxystreptamine antibiotic + CoA + H(+)</text>
        <dbReference type="Rhea" id="RHEA:12665"/>
        <dbReference type="ChEBI" id="CHEBI:15378"/>
        <dbReference type="ChEBI" id="CHEBI:57287"/>
        <dbReference type="ChEBI" id="CHEBI:57288"/>
        <dbReference type="ChEBI" id="CHEBI:57921"/>
        <dbReference type="ChEBI" id="CHEBI:77452"/>
        <dbReference type="EC" id="2.3.1.81"/>
    </reaction>
</comment>
<gene>
    <name evidence="5" type="ORF">F4V43_07190</name>
</gene>
<evidence type="ECO:0000256" key="4">
    <source>
        <dbReference type="RuleBase" id="RU365031"/>
    </source>
</evidence>
<keyword evidence="6" id="KW-1185">Reference proteome</keyword>
<keyword evidence="3 4" id="KW-0012">Acyltransferase</keyword>
<dbReference type="AlphaFoldDB" id="A0A5J5GDG2"/>